<proteinExistence type="predicted"/>
<accession>A0ABD5A7P0</accession>
<dbReference type="PANTHER" id="PTHR35340:SF5">
    <property type="entry name" value="ASST-DOMAIN-CONTAINING PROTEIN"/>
    <property type="match status" value="1"/>
</dbReference>
<reference evidence="1" key="1">
    <citation type="submission" date="2023-07" db="EMBL/GenBank/DDBJ databases">
        <title>Genome content predicts the carbon catabolic preferences of heterotrophic bacteria.</title>
        <authorList>
            <person name="Gralka M."/>
        </authorList>
    </citation>
    <scope>NUCLEOTIDE SEQUENCE</scope>
    <source>
        <strain evidence="1">6E03</strain>
    </source>
</reference>
<evidence type="ECO:0000313" key="1">
    <source>
        <dbReference type="EMBL" id="MDP2488993.1"/>
    </source>
</evidence>
<dbReference type="InterPro" id="IPR010262">
    <property type="entry name" value="Arylsulfotransferase_bact"/>
</dbReference>
<evidence type="ECO:0000313" key="2">
    <source>
        <dbReference type="Proteomes" id="UP001177883"/>
    </source>
</evidence>
<dbReference type="EMBL" id="JAUYVK010000005">
    <property type="protein sequence ID" value="MDP2488993.1"/>
    <property type="molecule type" value="Genomic_DNA"/>
</dbReference>
<sequence>MNLKNNDDLYLAAPEHRYVTGYDENGDVRFYISNEILTDTTIDATATDDATLSRLSQKLNDGNFMGISKDYKSLYVYDQLGRIVKEFNLENRVHHSLSQMSDDTLVITSEKTPDNDPDVYSTREDVAMLIDYNTGEVIDSYDMSVILDPMSQENSLYTRPPQPNGQEDPNNYDWFHLNEAYVDEAKNLLISSGRMQNMIVAVDKDTKGISFLAGSEFDIPSEFQDYLLTPIDETGNPYPNETEEDKGYLDNNFWNWGQHSVVPIESSDPNILQYMIFNNGNYASYDENYVKTSSENSSAAVQYSVNLTDMTIQKVGEWGKDLGLYASYVGTVQPLENGNLFINFGGTTYDSDGCPTGIAGDPDNPYDESVIVKLRGESTFVELNPDTDETLFKLKVISSNDFYGLGYNPANREDASDVDFCNTERSPILIESDGDSQEANIIYDMHTYQVRKYSMFD</sequence>
<protein>
    <submittedName>
        <fullName evidence="1">Aryl-sulfate sulfotransferase</fullName>
    </submittedName>
</protein>
<dbReference type="RefSeq" id="WP_241906625.1">
    <property type="nucleotide sequence ID" value="NZ_JAUYVK010000005.1"/>
</dbReference>
<comment type="caution">
    <text evidence="1">The sequence shown here is derived from an EMBL/GenBank/DDBJ whole genome shotgun (WGS) entry which is preliminary data.</text>
</comment>
<dbReference type="InterPro" id="IPR053143">
    <property type="entry name" value="Arylsulfate_ST"/>
</dbReference>
<gene>
    <name evidence="1" type="ORF">Q8W38_06590</name>
</gene>
<dbReference type="PANTHER" id="PTHR35340">
    <property type="entry name" value="PQQ ENZYME REPEAT PROTEIN-RELATED"/>
    <property type="match status" value="1"/>
</dbReference>
<dbReference type="Pfam" id="PF05935">
    <property type="entry name" value="Arylsulfotrans"/>
    <property type="match status" value="1"/>
</dbReference>
<organism evidence="1 2">
    <name type="scientific">Vibrio splendidus</name>
    <dbReference type="NCBI Taxonomy" id="29497"/>
    <lineage>
        <taxon>Bacteria</taxon>
        <taxon>Pseudomonadati</taxon>
        <taxon>Pseudomonadota</taxon>
        <taxon>Gammaproteobacteria</taxon>
        <taxon>Vibrionales</taxon>
        <taxon>Vibrionaceae</taxon>
        <taxon>Vibrio</taxon>
    </lineage>
</organism>
<dbReference type="AlphaFoldDB" id="A0ABD5A7P0"/>
<name>A0ABD5A7P0_VIBSP</name>
<dbReference type="Proteomes" id="UP001177883">
    <property type="component" value="Unassembled WGS sequence"/>
</dbReference>